<dbReference type="GO" id="GO:0000278">
    <property type="term" value="P:mitotic cell cycle"/>
    <property type="evidence" value="ECO:0007669"/>
    <property type="project" value="TreeGrafter"/>
</dbReference>
<gene>
    <name evidence="4" type="ORF">CYFA0S_01e11320g</name>
</gene>
<feature type="region of interest" description="Disordered" evidence="1">
    <location>
        <begin position="363"/>
        <end position="387"/>
    </location>
</feature>
<feature type="domain" description="HTH myb-type" evidence="3">
    <location>
        <begin position="90"/>
        <end position="145"/>
    </location>
</feature>
<feature type="region of interest" description="Disordered" evidence="1">
    <location>
        <begin position="522"/>
        <end position="593"/>
    </location>
</feature>
<protein>
    <submittedName>
        <fullName evidence="4">CYFA0S01e11320g1_1</fullName>
    </submittedName>
</protein>
<feature type="domain" description="HTH myb-type" evidence="3">
    <location>
        <begin position="146"/>
        <end position="196"/>
    </location>
</feature>
<evidence type="ECO:0000313" key="4">
    <source>
        <dbReference type="EMBL" id="CDR37507.1"/>
    </source>
</evidence>
<feature type="compositionally biased region" description="Low complexity" evidence="1">
    <location>
        <begin position="1"/>
        <end position="18"/>
    </location>
</feature>
<feature type="compositionally biased region" description="Polar residues" evidence="1">
    <location>
        <begin position="25"/>
        <end position="36"/>
    </location>
</feature>
<feature type="region of interest" description="Disordered" evidence="1">
    <location>
        <begin position="1"/>
        <end position="79"/>
    </location>
</feature>
<organism evidence="4">
    <name type="scientific">Cyberlindnera fabianii</name>
    <name type="common">Yeast</name>
    <name type="synonym">Hansenula fabianii</name>
    <dbReference type="NCBI Taxonomy" id="36022"/>
    <lineage>
        <taxon>Eukaryota</taxon>
        <taxon>Fungi</taxon>
        <taxon>Dikarya</taxon>
        <taxon>Ascomycota</taxon>
        <taxon>Saccharomycotina</taxon>
        <taxon>Saccharomycetes</taxon>
        <taxon>Phaffomycetales</taxon>
        <taxon>Phaffomycetaceae</taxon>
        <taxon>Cyberlindnera</taxon>
    </lineage>
</organism>
<evidence type="ECO:0000259" key="3">
    <source>
        <dbReference type="PROSITE" id="PS51294"/>
    </source>
</evidence>
<feature type="region of interest" description="Disordered" evidence="1">
    <location>
        <begin position="182"/>
        <end position="332"/>
    </location>
</feature>
<feature type="domain" description="Myb-like" evidence="2">
    <location>
        <begin position="90"/>
        <end position="141"/>
    </location>
</feature>
<dbReference type="PANTHER" id="PTHR45614">
    <property type="entry name" value="MYB PROTEIN-RELATED"/>
    <property type="match status" value="1"/>
</dbReference>
<feature type="compositionally biased region" description="Pro residues" evidence="1">
    <location>
        <begin position="230"/>
        <end position="245"/>
    </location>
</feature>
<feature type="compositionally biased region" description="Low complexity" evidence="1">
    <location>
        <begin position="254"/>
        <end position="273"/>
    </location>
</feature>
<dbReference type="SMART" id="SM00717">
    <property type="entry name" value="SANT"/>
    <property type="match status" value="2"/>
</dbReference>
<feature type="compositionally biased region" description="Polar residues" evidence="1">
    <location>
        <begin position="429"/>
        <end position="448"/>
    </location>
</feature>
<feature type="compositionally biased region" description="Low complexity" evidence="1">
    <location>
        <begin position="367"/>
        <end position="387"/>
    </location>
</feature>
<dbReference type="CDD" id="cd00167">
    <property type="entry name" value="SANT"/>
    <property type="match status" value="2"/>
</dbReference>
<feature type="compositionally biased region" description="Low complexity" evidence="1">
    <location>
        <begin position="303"/>
        <end position="317"/>
    </location>
</feature>
<dbReference type="GO" id="GO:0000978">
    <property type="term" value="F:RNA polymerase II cis-regulatory region sequence-specific DNA binding"/>
    <property type="evidence" value="ECO:0007669"/>
    <property type="project" value="TreeGrafter"/>
</dbReference>
<dbReference type="Gene3D" id="1.10.10.60">
    <property type="entry name" value="Homeodomain-like"/>
    <property type="match status" value="2"/>
</dbReference>
<dbReference type="InterPro" id="IPR009057">
    <property type="entry name" value="Homeodomain-like_sf"/>
</dbReference>
<evidence type="ECO:0000256" key="1">
    <source>
        <dbReference type="SAM" id="MobiDB-lite"/>
    </source>
</evidence>
<feature type="region of interest" description="Disordered" evidence="1">
    <location>
        <begin position="421"/>
        <end position="475"/>
    </location>
</feature>
<name>A0A061AQA2_CYBFA</name>
<reference evidence="4" key="1">
    <citation type="journal article" date="2014" name="Genome Announc.">
        <title>Genome sequence of the yeast Cyberlindnera fabianii (Hansenula fabianii).</title>
        <authorList>
            <person name="Freel K.C."/>
            <person name="Sarilar V."/>
            <person name="Neuveglise C."/>
            <person name="Devillers H."/>
            <person name="Friedrich A."/>
            <person name="Schacherer J."/>
        </authorList>
    </citation>
    <scope>NUCLEOTIDE SEQUENCE</scope>
    <source>
        <strain evidence="4">YJS4271</strain>
    </source>
</reference>
<dbReference type="VEuPathDB" id="FungiDB:BON22_0346"/>
<dbReference type="EMBL" id="LK052886">
    <property type="protein sequence ID" value="CDR37507.1"/>
    <property type="molecule type" value="Genomic_DNA"/>
</dbReference>
<dbReference type="InterPro" id="IPR050560">
    <property type="entry name" value="MYB_TF"/>
</dbReference>
<dbReference type="GO" id="GO:0000981">
    <property type="term" value="F:DNA-binding transcription factor activity, RNA polymerase II-specific"/>
    <property type="evidence" value="ECO:0007669"/>
    <property type="project" value="TreeGrafter"/>
</dbReference>
<dbReference type="InterPro" id="IPR001005">
    <property type="entry name" value="SANT/Myb"/>
</dbReference>
<feature type="compositionally biased region" description="Low complexity" evidence="1">
    <location>
        <begin position="457"/>
        <end position="474"/>
    </location>
</feature>
<dbReference type="Pfam" id="PF00249">
    <property type="entry name" value="Myb_DNA-binding"/>
    <property type="match status" value="2"/>
</dbReference>
<dbReference type="SUPFAM" id="SSF46689">
    <property type="entry name" value="Homeodomain-like"/>
    <property type="match status" value="1"/>
</dbReference>
<proteinExistence type="predicted"/>
<evidence type="ECO:0000259" key="2">
    <source>
        <dbReference type="PROSITE" id="PS50090"/>
    </source>
</evidence>
<feature type="region of interest" description="Disordered" evidence="1">
    <location>
        <begin position="490"/>
        <end position="510"/>
    </location>
</feature>
<dbReference type="GO" id="GO:0005634">
    <property type="term" value="C:nucleus"/>
    <property type="evidence" value="ECO:0007669"/>
    <property type="project" value="TreeGrafter"/>
</dbReference>
<dbReference type="PROSITE" id="PS50090">
    <property type="entry name" value="MYB_LIKE"/>
    <property type="match status" value="2"/>
</dbReference>
<sequence>MSTTTTSSSSSASTSATTDGKSTHRSTPTLPSRTSNQGQSVSSEHHGSHSSAEQQGLSPKPSSDSLHTIVKQNNMGQEVRVNAIAPSASSTTLRRGPWFPEEDRKLIDSINMFGPSNWVRISQSLGTRTPKQCRERYHQNLKPSLNRNPISAEEGQLIEELVAKYGKKWAEIARHLNGRSDNAIKNWWNGGTNRRRRASSQAVLQEAQRDPQHIQPLSEYHQPSMSAYPSGPPPPHYSGYPPPHQPAFNTAIFQSQQQQQQQPVSHAMQAQQQRVQPPPHTQQQMVQPQSLPPNQQYPPPTAPQAYLPSLQPQPQSSTQGLYLPPLNPSRSSSMNQEIFAQQAGVKRFLEEQHLPARRHSAQTILTSTGGSSSPFSSSYSRGGSSRNSSISFDWSNNTAMNSLSNSRRSSLAHELFPAPLGHQSKRQNSHSSSYLSPNIQSQRGSTSGIVPLHMTMTTPSGSSSSTQVPLPSQSDAPVFKSEFSFNATKDGSGVKLPPPSSIPSNPAFTPSALLNREKSREKLAGLAQSHAPPQGQQQAQSSVAITTNNSLDSATSASSGSTNGSSGSVTSDSIQTDGENTRKKVMNVSNLLG</sequence>
<dbReference type="GO" id="GO:0045944">
    <property type="term" value="P:positive regulation of transcription by RNA polymerase II"/>
    <property type="evidence" value="ECO:0007669"/>
    <property type="project" value="TreeGrafter"/>
</dbReference>
<accession>A0A061AQA2</accession>
<dbReference type="PROSITE" id="PS51294">
    <property type="entry name" value="HTH_MYB"/>
    <property type="match status" value="2"/>
</dbReference>
<dbReference type="OrthoDB" id="2143914at2759"/>
<feature type="domain" description="Myb-like" evidence="2">
    <location>
        <begin position="142"/>
        <end position="189"/>
    </location>
</feature>
<dbReference type="AlphaFoldDB" id="A0A061AQA2"/>
<feature type="compositionally biased region" description="Low complexity" evidence="1">
    <location>
        <begin position="527"/>
        <end position="573"/>
    </location>
</feature>
<dbReference type="InterPro" id="IPR017930">
    <property type="entry name" value="Myb_dom"/>
</dbReference>
<feature type="compositionally biased region" description="Polar residues" evidence="1">
    <location>
        <begin position="60"/>
        <end position="76"/>
    </location>
</feature>
<dbReference type="PANTHER" id="PTHR45614:SF25">
    <property type="entry name" value="MYB PROTEIN"/>
    <property type="match status" value="1"/>
</dbReference>